<evidence type="ECO:0008006" key="2">
    <source>
        <dbReference type="Google" id="ProtNLM"/>
    </source>
</evidence>
<dbReference type="EMBL" id="KF900822">
    <property type="protein sequence ID" value="AIF08157.1"/>
    <property type="molecule type" value="Genomic_DNA"/>
</dbReference>
<dbReference type="InterPro" id="IPR002739">
    <property type="entry name" value="PAB1135-like"/>
</dbReference>
<accession>A0A075H0U8</accession>
<dbReference type="Pfam" id="PF01877">
    <property type="entry name" value="RNA_binding"/>
    <property type="match status" value="1"/>
</dbReference>
<dbReference type="SUPFAM" id="SSF55282">
    <property type="entry name" value="RL5-like"/>
    <property type="match status" value="1"/>
</dbReference>
<proteinExistence type="predicted"/>
<dbReference type="InterPro" id="IPR022803">
    <property type="entry name" value="Ribosomal_uL5_dom_sf"/>
</dbReference>
<protein>
    <recommendedName>
        <fullName evidence="2">Exosome subunit</fullName>
    </recommendedName>
</protein>
<evidence type="ECO:0000313" key="1">
    <source>
        <dbReference type="EMBL" id="AIF08157.1"/>
    </source>
</evidence>
<organism evidence="1">
    <name type="scientific">uncultured marine group II/III euryarchaeote KM3_27_D02</name>
    <dbReference type="NCBI Taxonomy" id="1456428"/>
    <lineage>
        <taxon>Archaea</taxon>
        <taxon>Methanobacteriati</taxon>
        <taxon>Methanobacteriota</taxon>
        <taxon>environmental samples</taxon>
    </lineage>
</organism>
<dbReference type="Gene3D" id="3.30.1440.10">
    <property type="match status" value="1"/>
</dbReference>
<reference evidence="1" key="1">
    <citation type="journal article" date="2014" name="Genome Biol. Evol.">
        <title>Pangenome evidence for extensive interdomain horizontal transfer affecting lineage core and shell genes in uncultured planktonic thaumarchaeota and euryarchaeota.</title>
        <authorList>
            <person name="Deschamps P."/>
            <person name="Zivanovic Y."/>
            <person name="Moreira D."/>
            <person name="Rodriguez-Valera F."/>
            <person name="Lopez-Garcia P."/>
        </authorList>
    </citation>
    <scope>NUCLEOTIDE SEQUENCE</scope>
</reference>
<sequence>MPLPVHAVHLTVNASGLADIERVATALEWLLGIEECVEAEKTPSFHGSPMFLLTASANSKGKARRMVPRFGTETLDSLAADLQTSPSNRIDENNSLHLRLDLDGLTAGRIELVDAARTAEVVKVRIKLEVYPGDNPEEVALRLITQAREKAERNGLPEPASEWLLES</sequence>
<name>A0A075H0U8_9EURY</name>
<dbReference type="AlphaFoldDB" id="A0A075H0U8"/>